<protein>
    <submittedName>
        <fullName evidence="3">DUF3099 domain-containing protein</fullName>
    </submittedName>
</protein>
<feature type="transmembrane region" description="Helical" evidence="2">
    <location>
        <begin position="58"/>
        <end position="77"/>
    </location>
</feature>
<reference evidence="3" key="1">
    <citation type="submission" date="2020-11" db="EMBL/GenBank/DDBJ databases">
        <title>Isolation and identification of active actinomycetes.</title>
        <authorList>
            <person name="Yu B."/>
        </authorList>
    </citation>
    <scope>NUCLEOTIDE SEQUENCE</scope>
    <source>
        <strain evidence="3">NEAU-YB345</strain>
    </source>
</reference>
<evidence type="ECO:0000313" key="3">
    <source>
        <dbReference type="EMBL" id="MBF9066924.1"/>
    </source>
</evidence>
<evidence type="ECO:0000256" key="2">
    <source>
        <dbReference type="SAM" id="Phobius"/>
    </source>
</evidence>
<keyword evidence="2" id="KW-0472">Membrane</keyword>
<dbReference type="RefSeq" id="WP_196192093.1">
    <property type="nucleotide sequence ID" value="NZ_JADPRT010000001.1"/>
</dbReference>
<feature type="compositionally biased region" description="Basic and acidic residues" evidence="1">
    <location>
        <begin position="116"/>
        <end position="125"/>
    </location>
</feature>
<dbReference type="Proteomes" id="UP000657385">
    <property type="component" value="Unassembled WGS sequence"/>
</dbReference>
<accession>A0A931AXZ9</accession>
<evidence type="ECO:0000313" key="4">
    <source>
        <dbReference type="Proteomes" id="UP000657385"/>
    </source>
</evidence>
<comment type="caution">
    <text evidence="3">The sequence shown here is derived from an EMBL/GenBank/DDBJ whole genome shotgun (WGS) entry which is preliminary data.</text>
</comment>
<dbReference type="InterPro" id="IPR021449">
    <property type="entry name" value="DUF3099"/>
</dbReference>
<dbReference type="EMBL" id="JADPRT010000001">
    <property type="protein sequence ID" value="MBF9066924.1"/>
    <property type="molecule type" value="Genomic_DNA"/>
</dbReference>
<proteinExistence type="predicted"/>
<gene>
    <name evidence="3" type="ORF">I2501_02575</name>
</gene>
<sequence length="125" mass="13730">MDFPLHRHHRHPVVRITDARASVTDDIRHRQRRYALTMGIRTICVILAVVLWQESRIAAIIALVCGGVLPYIAVVYANAGRETTVEPPEAYIPHQPGPPPESEGEGPGQPGPSPDRPSDAPRDGF</sequence>
<keyword evidence="2" id="KW-1133">Transmembrane helix</keyword>
<evidence type="ECO:0000256" key="1">
    <source>
        <dbReference type="SAM" id="MobiDB-lite"/>
    </source>
</evidence>
<name>A0A931AXZ9_9ACTN</name>
<feature type="transmembrane region" description="Helical" evidence="2">
    <location>
        <begin position="34"/>
        <end position="52"/>
    </location>
</feature>
<keyword evidence="4" id="KW-1185">Reference proteome</keyword>
<keyword evidence="2" id="KW-0812">Transmembrane</keyword>
<organism evidence="3 4">
    <name type="scientific">Streptacidiphilus fuscans</name>
    <dbReference type="NCBI Taxonomy" id="2789292"/>
    <lineage>
        <taxon>Bacteria</taxon>
        <taxon>Bacillati</taxon>
        <taxon>Actinomycetota</taxon>
        <taxon>Actinomycetes</taxon>
        <taxon>Kitasatosporales</taxon>
        <taxon>Streptomycetaceae</taxon>
        <taxon>Streptacidiphilus</taxon>
    </lineage>
</organism>
<feature type="region of interest" description="Disordered" evidence="1">
    <location>
        <begin position="86"/>
        <end position="125"/>
    </location>
</feature>
<dbReference type="AlphaFoldDB" id="A0A931AXZ9"/>
<dbReference type="Pfam" id="PF11298">
    <property type="entry name" value="DUF3099"/>
    <property type="match status" value="1"/>
</dbReference>